<evidence type="ECO:0000313" key="1">
    <source>
        <dbReference type="EMBL" id="BAV86739.1"/>
    </source>
</evidence>
<accession>A0A2Z5R1G9</accession>
<evidence type="ECO:0000313" key="2">
    <source>
        <dbReference type="Proteomes" id="UP000250241"/>
    </source>
</evidence>
<sequence length="42" mass="4786">MKLSTKPVEFPLYWQHWNINSPVLETVSRRVAEAAKTGLLSS</sequence>
<proteinExistence type="predicted"/>
<name>A0A2Z5R1G9_9MICC</name>
<dbReference type="AlphaFoldDB" id="A0A2Z5R1G9"/>
<reference evidence="1 2" key="1">
    <citation type="submission" date="2016-10" db="EMBL/GenBank/DDBJ databases">
        <title>Genome sequence of Rothia aeria strain JCM11412.</title>
        <authorList>
            <person name="Nambu T."/>
        </authorList>
    </citation>
    <scope>NUCLEOTIDE SEQUENCE [LARGE SCALE GENOMIC DNA]</scope>
    <source>
        <strain evidence="1 2">JCM 11412</strain>
    </source>
</reference>
<dbReference type="KEGG" id="raj:RA11412_0440"/>
<organism evidence="1 2">
    <name type="scientific">Rothia aeria</name>
    <dbReference type="NCBI Taxonomy" id="172042"/>
    <lineage>
        <taxon>Bacteria</taxon>
        <taxon>Bacillati</taxon>
        <taxon>Actinomycetota</taxon>
        <taxon>Actinomycetes</taxon>
        <taxon>Micrococcales</taxon>
        <taxon>Micrococcaceae</taxon>
        <taxon>Rothia</taxon>
    </lineage>
</organism>
<dbReference type="Proteomes" id="UP000250241">
    <property type="component" value="Chromosome"/>
</dbReference>
<dbReference type="Gene3D" id="3.40.190.290">
    <property type="match status" value="1"/>
</dbReference>
<dbReference type="EMBL" id="AP017895">
    <property type="protein sequence ID" value="BAV86739.1"/>
    <property type="molecule type" value="Genomic_DNA"/>
</dbReference>
<keyword evidence="2" id="KW-1185">Reference proteome</keyword>
<gene>
    <name evidence="1" type="ORF">RA11412_0440</name>
</gene>
<protein>
    <submittedName>
        <fullName evidence="1">Regulatory protein</fullName>
    </submittedName>
</protein>